<dbReference type="Pfam" id="PF13426">
    <property type="entry name" value="PAS_9"/>
    <property type="match status" value="1"/>
</dbReference>
<dbReference type="NCBIfam" id="TIGR00254">
    <property type="entry name" value="GGDEF"/>
    <property type="match status" value="1"/>
</dbReference>
<dbReference type="OrthoDB" id="9759607at2"/>
<accession>A0A1V4I7H5</accession>
<dbReference type="GO" id="GO:0043709">
    <property type="term" value="P:cell adhesion involved in single-species biofilm formation"/>
    <property type="evidence" value="ECO:0007669"/>
    <property type="project" value="TreeGrafter"/>
</dbReference>
<keyword evidence="4" id="KW-0808">Transferase</keyword>
<dbReference type="PANTHER" id="PTHR45138:SF6">
    <property type="entry name" value="DIGUANYLATE CYCLASE DGCN"/>
    <property type="match status" value="1"/>
</dbReference>
<organism evidence="4 5">
    <name type="scientific">Alkalithermobacter paradoxus</name>
    <dbReference type="NCBI Taxonomy" id="29349"/>
    <lineage>
        <taxon>Bacteria</taxon>
        <taxon>Bacillati</taxon>
        <taxon>Bacillota</taxon>
        <taxon>Clostridia</taxon>
        <taxon>Peptostreptococcales</taxon>
        <taxon>Tepidibacteraceae</taxon>
        <taxon>Alkalithermobacter</taxon>
    </lineage>
</organism>
<keyword evidence="1" id="KW-1133">Transmembrane helix</keyword>
<keyword evidence="1" id="KW-0812">Transmembrane</keyword>
<comment type="caution">
    <text evidence="4">The sequence shown here is derived from an EMBL/GenBank/DDBJ whole genome shotgun (WGS) entry which is preliminary data.</text>
</comment>
<dbReference type="SUPFAM" id="SSF55785">
    <property type="entry name" value="PYP-like sensor domain (PAS domain)"/>
    <property type="match status" value="1"/>
</dbReference>
<evidence type="ECO:0000259" key="2">
    <source>
        <dbReference type="PROSITE" id="PS50112"/>
    </source>
</evidence>
<feature type="domain" description="GGDEF" evidence="3">
    <location>
        <begin position="211"/>
        <end position="334"/>
    </location>
</feature>
<dbReference type="PROSITE" id="PS50887">
    <property type="entry name" value="GGDEF"/>
    <property type="match status" value="1"/>
</dbReference>
<dbReference type="CDD" id="cd01949">
    <property type="entry name" value="GGDEF"/>
    <property type="match status" value="1"/>
</dbReference>
<name>A0A1V4I7H5_9FIRM</name>
<dbReference type="InterPro" id="IPR050469">
    <property type="entry name" value="Diguanylate_Cyclase"/>
</dbReference>
<dbReference type="Pfam" id="PF00990">
    <property type="entry name" value="GGDEF"/>
    <property type="match status" value="1"/>
</dbReference>
<dbReference type="STRING" id="29349.CLOTH_10170"/>
<evidence type="ECO:0000313" key="4">
    <source>
        <dbReference type="EMBL" id="OPJ55839.1"/>
    </source>
</evidence>
<keyword evidence="1" id="KW-0472">Membrane</keyword>
<dbReference type="PROSITE" id="PS50112">
    <property type="entry name" value="PAS"/>
    <property type="match status" value="1"/>
</dbReference>
<feature type="domain" description="PAS" evidence="2">
    <location>
        <begin position="48"/>
        <end position="85"/>
    </location>
</feature>
<dbReference type="InterPro" id="IPR000014">
    <property type="entry name" value="PAS"/>
</dbReference>
<dbReference type="Gene3D" id="3.30.450.20">
    <property type="entry name" value="PAS domain"/>
    <property type="match status" value="1"/>
</dbReference>
<keyword evidence="5" id="KW-1185">Reference proteome</keyword>
<dbReference type="InterPro" id="IPR043128">
    <property type="entry name" value="Rev_trsase/Diguanyl_cyclase"/>
</dbReference>
<dbReference type="NCBIfam" id="TIGR00229">
    <property type="entry name" value="sensory_box"/>
    <property type="match status" value="1"/>
</dbReference>
<dbReference type="InterPro" id="IPR035965">
    <property type="entry name" value="PAS-like_dom_sf"/>
</dbReference>
<sequence>MKIRMKMSLLAIVIALILTHSVYAFEFDYSEIFENHGLVRLIIDVETGSILKVNKAAEHFYGYTKDELVSMNIKEINTLTPEETEREWNAAANEKRNHFRFRHRLSNGEIRDVEVYSYPFIHEGKEYLYSIVVDKTDEVALAKNLEKNRLITTFLVALIIVLLLLGSILLYISKEKYKKLAVYDYLTGAYSRIYLDEWKKKTLSKRRCEIPKICVVLLDINRFKYINDTFGHMIGDKILTIVADTLKCCIREDDLVIRYGGDEFLLVLEKVTQDQCKKIMNRVESELLSCKTFEFSISISYGIHEIKDDMELFDAIKIADEKMYEMKKSASEDN</sequence>
<feature type="transmembrane region" description="Helical" evidence="1">
    <location>
        <begin position="150"/>
        <end position="172"/>
    </location>
</feature>
<dbReference type="EMBL" id="MZGW01000003">
    <property type="protein sequence ID" value="OPJ55839.1"/>
    <property type="molecule type" value="Genomic_DNA"/>
</dbReference>
<evidence type="ECO:0000259" key="3">
    <source>
        <dbReference type="PROSITE" id="PS50887"/>
    </source>
</evidence>
<dbReference type="CDD" id="cd00130">
    <property type="entry name" value="PAS"/>
    <property type="match status" value="1"/>
</dbReference>
<dbReference type="GO" id="GO:1902201">
    <property type="term" value="P:negative regulation of bacterial-type flagellum-dependent cell motility"/>
    <property type="evidence" value="ECO:0007669"/>
    <property type="project" value="TreeGrafter"/>
</dbReference>
<dbReference type="SMART" id="SM00267">
    <property type="entry name" value="GGDEF"/>
    <property type="match status" value="1"/>
</dbReference>
<gene>
    <name evidence="4" type="primary">ydaM_1</name>
    <name evidence="4" type="ORF">CLOTH_10170</name>
</gene>
<dbReference type="RefSeq" id="WP_079411823.1">
    <property type="nucleotide sequence ID" value="NZ_MZGW01000003.1"/>
</dbReference>
<evidence type="ECO:0000256" key="1">
    <source>
        <dbReference type="SAM" id="Phobius"/>
    </source>
</evidence>
<dbReference type="Gene3D" id="3.30.70.270">
    <property type="match status" value="1"/>
</dbReference>
<dbReference type="InterPro" id="IPR000160">
    <property type="entry name" value="GGDEF_dom"/>
</dbReference>
<reference evidence="4 5" key="1">
    <citation type="submission" date="2017-03" db="EMBL/GenBank/DDBJ databases">
        <title>Genome sequence of Clostridium thermoalcaliphilum DSM 7309.</title>
        <authorList>
            <person name="Poehlein A."/>
            <person name="Daniel R."/>
        </authorList>
    </citation>
    <scope>NUCLEOTIDE SEQUENCE [LARGE SCALE GENOMIC DNA]</scope>
    <source>
        <strain evidence="4 5">DSM 7309</strain>
    </source>
</reference>
<dbReference type="GO" id="GO:0005886">
    <property type="term" value="C:plasma membrane"/>
    <property type="evidence" value="ECO:0007669"/>
    <property type="project" value="TreeGrafter"/>
</dbReference>
<dbReference type="AlphaFoldDB" id="A0A1V4I7H5"/>
<proteinExistence type="predicted"/>
<evidence type="ECO:0000313" key="5">
    <source>
        <dbReference type="Proteomes" id="UP000190140"/>
    </source>
</evidence>
<dbReference type="SUPFAM" id="SSF55073">
    <property type="entry name" value="Nucleotide cyclase"/>
    <property type="match status" value="1"/>
</dbReference>
<dbReference type="Proteomes" id="UP000190140">
    <property type="component" value="Unassembled WGS sequence"/>
</dbReference>
<dbReference type="PANTHER" id="PTHR45138">
    <property type="entry name" value="REGULATORY COMPONENTS OF SENSORY TRANSDUCTION SYSTEM"/>
    <property type="match status" value="1"/>
</dbReference>
<dbReference type="InterPro" id="IPR029787">
    <property type="entry name" value="Nucleotide_cyclase"/>
</dbReference>
<dbReference type="EC" id="2.7.7.65" evidence="4"/>
<protein>
    <submittedName>
        <fullName evidence="4">Putative diguanylate cyclase YdaM</fullName>
        <ecNumber evidence="4">2.7.7.65</ecNumber>
    </submittedName>
</protein>
<dbReference type="GO" id="GO:0052621">
    <property type="term" value="F:diguanylate cyclase activity"/>
    <property type="evidence" value="ECO:0007669"/>
    <property type="project" value="UniProtKB-EC"/>
</dbReference>
<keyword evidence="4" id="KW-0548">Nucleotidyltransferase</keyword>